<feature type="signal peptide" evidence="1">
    <location>
        <begin position="1"/>
        <end position="22"/>
    </location>
</feature>
<feature type="chain" id="PRO_5022916872" evidence="1">
    <location>
        <begin position="23"/>
        <end position="853"/>
    </location>
</feature>
<evidence type="ECO:0000256" key="1">
    <source>
        <dbReference type="SAM" id="SignalP"/>
    </source>
</evidence>
<gene>
    <name evidence="2" type="ORF">Poly41_62450</name>
</gene>
<proteinExistence type="predicted"/>
<reference evidence="2 3" key="1">
    <citation type="submission" date="2019-02" db="EMBL/GenBank/DDBJ databases">
        <title>Deep-cultivation of Planctomycetes and their phenomic and genomic characterization uncovers novel biology.</title>
        <authorList>
            <person name="Wiegand S."/>
            <person name="Jogler M."/>
            <person name="Boedeker C."/>
            <person name="Pinto D."/>
            <person name="Vollmers J."/>
            <person name="Rivas-Marin E."/>
            <person name="Kohn T."/>
            <person name="Peeters S.H."/>
            <person name="Heuer A."/>
            <person name="Rast P."/>
            <person name="Oberbeckmann S."/>
            <person name="Bunk B."/>
            <person name="Jeske O."/>
            <person name="Meyerdierks A."/>
            <person name="Storesund J.E."/>
            <person name="Kallscheuer N."/>
            <person name="Luecker S."/>
            <person name="Lage O.M."/>
            <person name="Pohl T."/>
            <person name="Merkel B.J."/>
            <person name="Hornburger P."/>
            <person name="Mueller R.-W."/>
            <person name="Bruemmer F."/>
            <person name="Labrenz M."/>
            <person name="Spormann A.M."/>
            <person name="Op Den Camp H."/>
            <person name="Overmann J."/>
            <person name="Amann R."/>
            <person name="Jetten M.S.M."/>
            <person name="Mascher T."/>
            <person name="Medema M.H."/>
            <person name="Devos D.P."/>
            <person name="Kaster A.-K."/>
            <person name="Ovreas L."/>
            <person name="Rohde M."/>
            <person name="Galperin M.Y."/>
            <person name="Jogler C."/>
        </authorList>
    </citation>
    <scope>NUCLEOTIDE SEQUENCE [LARGE SCALE GENOMIC DNA]</scope>
    <source>
        <strain evidence="2 3">Poly41</strain>
    </source>
</reference>
<dbReference type="RefSeq" id="WP_146530960.1">
    <property type="nucleotide sequence ID" value="NZ_SJPV01000017.1"/>
</dbReference>
<accession>A0A5C6D814</accession>
<sequence precursor="true">MHTLRDLVLLLLFVSSITPAFARDPESLDIVSDQYPRAFFFRGSEGAHSTHLYPSYESWEGVFNRLQGIIGKCLDEECLGREARNPEFFTRFKREHPGQAVLLHFNGNARDPLYETENFFPGHWVYDEATLVLGDVPAESGESVIHVADASRFKINTGRYQNSNDDIALFGITADGKHDWNQCEQVQLIDIDTKANAIRVRRACYGTKPLAFSAKSARAAAHTSEGPWGKNNHLMWYYNYATHCPRDAEGKTCADRIVDDLARWFGPGGKLAAFDGLEFDVLFNRTHGDTDGDTVADDAIIDGINQYGIGVVEFARQLRERLGDNVILQADGALGPSGSASQRAWQIFNGIESEGWPDLRDWEFDDWSGGLNRHFFWRDNARPPVFNYINHKWVQSVPGQPGVTEHPQVPFSRHRLAFAAAQFFDAAICYSYAPKKDPDGKMGIWDELCCGNENKLAWLGRPLAPAVRVATRHEDLLSGSGTGQSLAQRIQGSVETKATRDGVQVTAAKANEADIEFHVGNVPTSGSDLFVSVKMKAASMNDYPSEMARFAQVGVSGGMMDLLAKEPIETGMKIRSELQEQPLDRQTGAGVSLRKAELDGQSMPAVFTHPPYRGAKGYTYWTQEATIPPHSELHFSIGMGELSPQRSDGVMFQVFAAEVQPSGLGEYVPLFEATTNTHQWLPQSVSLQSLGGKRVRFKFVADCGPKDNTTTDQAYWGGVRIVKENTHRNNVTPFAQAMTWVNEKTFESGFYFRDIRSAEVDLSFTVESSEPVWIESITAHARPDVIYRIFEHGIVLANPSRNPYTFDLDAISPDKSYRRLQGSANQDKETNNGQPVAGRVTLGERDALFLQLN</sequence>
<dbReference type="EMBL" id="SJPV01000017">
    <property type="protein sequence ID" value="TWU31376.1"/>
    <property type="molecule type" value="Genomic_DNA"/>
</dbReference>
<dbReference type="AlphaFoldDB" id="A0A5C6D814"/>
<dbReference type="Proteomes" id="UP000319143">
    <property type="component" value="Unassembled WGS sequence"/>
</dbReference>
<dbReference type="OrthoDB" id="1438534at2"/>
<protein>
    <submittedName>
        <fullName evidence="2">Uncharacterized protein</fullName>
    </submittedName>
</protein>
<name>A0A5C6D814_9BACT</name>
<keyword evidence="3" id="KW-1185">Reference proteome</keyword>
<evidence type="ECO:0000313" key="2">
    <source>
        <dbReference type="EMBL" id="TWU31376.1"/>
    </source>
</evidence>
<evidence type="ECO:0000313" key="3">
    <source>
        <dbReference type="Proteomes" id="UP000319143"/>
    </source>
</evidence>
<keyword evidence="1" id="KW-0732">Signal</keyword>
<comment type="caution">
    <text evidence="2">The sequence shown here is derived from an EMBL/GenBank/DDBJ whole genome shotgun (WGS) entry which is preliminary data.</text>
</comment>
<organism evidence="2 3">
    <name type="scientific">Novipirellula artificiosorum</name>
    <dbReference type="NCBI Taxonomy" id="2528016"/>
    <lineage>
        <taxon>Bacteria</taxon>
        <taxon>Pseudomonadati</taxon>
        <taxon>Planctomycetota</taxon>
        <taxon>Planctomycetia</taxon>
        <taxon>Pirellulales</taxon>
        <taxon>Pirellulaceae</taxon>
        <taxon>Novipirellula</taxon>
    </lineage>
</organism>